<dbReference type="GO" id="GO:0005744">
    <property type="term" value="C:TIM23 mitochondrial import inner membrane translocase complex"/>
    <property type="evidence" value="ECO:0007669"/>
    <property type="project" value="UniProtKB-UniRule"/>
</dbReference>
<evidence type="ECO:0000256" key="9">
    <source>
        <dbReference type="ARBA" id="ARBA00022989"/>
    </source>
</evidence>
<dbReference type="InterPro" id="IPR004274">
    <property type="entry name" value="FCP1_dom"/>
</dbReference>
<feature type="domain" description="FCP1 homology" evidence="16">
    <location>
        <begin position="201"/>
        <end position="344"/>
    </location>
</feature>
<comment type="function">
    <text evidence="13">Essential component of the TIM23 complex, a complex that mediates the translocation of transit peptide-containing proteins across the mitochondrial inner membrane.</text>
</comment>
<evidence type="ECO:0000256" key="11">
    <source>
        <dbReference type="ARBA" id="ARBA00023128"/>
    </source>
</evidence>
<feature type="compositionally biased region" description="Basic and acidic residues" evidence="15">
    <location>
        <begin position="1"/>
        <end position="29"/>
    </location>
</feature>
<evidence type="ECO:0000256" key="15">
    <source>
        <dbReference type="SAM" id="MobiDB-lite"/>
    </source>
</evidence>
<keyword evidence="11 13" id="KW-0496">Mitochondrion</keyword>
<dbReference type="Proteomes" id="UP000242474">
    <property type="component" value="Unassembled WGS sequence"/>
</dbReference>
<dbReference type="GO" id="GO:0015031">
    <property type="term" value="P:protein transport"/>
    <property type="evidence" value="ECO:0007669"/>
    <property type="project" value="UniProtKB-KW"/>
</dbReference>
<feature type="compositionally biased region" description="Low complexity" evidence="15">
    <location>
        <begin position="470"/>
        <end position="484"/>
    </location>
</feature>
<gene>
    <name evidence="17" type="ORF">COEREDRAFT_79714</name>
</gene>
<dbReference type="AlphaFoldDB" id="A0A2G5BIZ0"/>
<evidence type="ECO:0000256" key="4">
    <source>
        <dbReference type="ARBA" id="ARBA00022448"/>
    </source>
</evidence>
<feature type="compositionally biased region" description="Polar residues" evidence="15">
    <location>
        <begin position="84"/>
        <end position="97"/>
    </location>
</feature>
<keyword evidence="9" id="KW-1133">Transmembrane helix</keyword>
<evidence type="ECO:0000256" key="3">
    <source>
        <dbReference type="ARBA" id="ARBA00020799"/>
    </source>
</evidence>
<keyword evidence="7 13" id="KW-0653">Protein transport</keyword>
<evidence type="ECO:0000256" key="8">
    <source>
        <dbReference type="ARBA" id="ARBA00022946"/>
    </source>
</evidence>
<comment type="subunit">
    <text evidence="13">Component of the TIM23 complex.</text>
</comment>
<keyword evidence="18" id="KW-1185">Reference proteome</keyword>
<evidence type="ECO:0000256" key="10">
    <source>
        <dbReference type="ARBA" id="ARBA00023010"/>
    </source>
</evidence>
<keyword evidence="10 13" id="KW-0811">Translocation</keyword>
<dbReference type="PANTHER" id="PTHR12210">
    <property type="entry name" value="DULLARD PROTEIN PHOSPHATASE"/>
    <property type="match status" value="1"/>
</dbReference>
<proteinExistence type="inferred from homology"/>
<evidence type="ECO:0000256" key="6">
    <source>
        <dbReference type="ARBA" id="ARBA00022792"/>
    </source>
</evidence>
<feature type="region of interest" description="Disordered" evidence="15">
    <location>
        <begin position="1"/>
        <end position="120"/>
    </location>
</feature>
<comment type="similarity">
    <text evidence="2 13">Belongs to the TIM50 family.</text>
</comment>
<evidence type="ECO:0000256" key="2">
    <source>
        <dbReference type="ARBA" id="ARBA00006344"/>
    </source>
</evidence>
<evidence type="ECO:0000313" key="17">
    <source>
        <dbReference type="EMBL" id="PIA18717.1"/>
    </source>
</evidence>
<evidence type="ECO:0000256" key="14">
    <source>
        <dbReference type="SAM" id="Coils"/>
    </source>
</evidence>
<keyword evidence="6" id="KW-0999">Mitochondrion inner membrane</keyword>
<dbReference type="STRING" id="763665.A0A2G5BIZ0"/>
<evidence type="ECO:0000259" key="16">
    <source>
        <dbReference type="PROSITE" id="PS50969"/>
    </source>
</evidence>
<evidence type="ECO:0000313" key="18">
    <source>
        <dbReference type="Proteomes" id="UP000242474"/>
    </source>
</evidence>
<keyword evidence="8 13" id="KW-0809">Transit peptide</keyword>
<dbReference type="Gene3D" id="3.40.50.1000">
    <property type="entry name" value="HAD superfamily/HAD-like"/>
    <property type="match status" value="1"/>
</dbReference>
<dbReference type="OrthoDB" id="287041at2759"/>
<dbReference type="InterPro" id="IPR050365">
    <property type="entry name" value="TIM50"/>
</dbReference>
<accession>A0A2G5BIZ0</accession>
<dbReference type="PROSITE" id="PS50969">
    <property type="entry name" value="FCP1"/>
    <property type="match status" value="1"/>
</dbReference>
<dbReference type="InterPro" id="IPR023214">
    <property type="entry name" value="HAD_sf"/>
</dbReference>
<dbReference type="SUPFAM" id="SSF56784">
    <property type="entry name" value="HAD-like"/>
    <property type="match status" value="1"/>
</dbReference>
<dbReference type="Pfam" id="PF03031">
    <property type="entry name" value="NIF"/>
    <property type="match status" value="1"/>
</dbReference>
<keyword evidence="12" id="KW-0472">Membrane</keyword>
<feature type="compositionally biased region" description="Polar residues" evidence="15">
    <location>
        <begin position="56"/>
        <end position="75"/>
    </location>
</feature>
<keyword evidence="4 13" id="KW-0813">Transport</keyword>
<feature type="coiled-coil region" evidence="14">
    <location>
        <begin position="425"/>
        <end position="452"/>
    </location>
</feature>
<evidence type="ECO:0000256" key="5">
    <source>
        <dbReference type="ARBA" id="ARBA00022692"/>
    </source>
</evidence>
<feature type="region of interest" description="Disordered" evidence="15">
    <location>
        <begin position="461"/>
        <end position="484"/>
    </location>
</feature>
<reference evidence="17 18" key="1">
    <citation type="journal article" date="2015" name="Genome Biol. Evol.">
        <title>Phylogenomic analyses indicate that early fungi evolved digesting cell walls of algal ancestors of land plants.</title>
        <authorList>
            <person name="Chang Y."/>
            <person name="Wang S."/>
            <person name="Sekimoto S."/>
            <person name="Aerts A.L."/>
            <person name="Choi C."/>
            <person name="Clum A."/>
            <person name="LaButti K.M."/>
            <person name="Lindquist E.A."/>
            <person name="Yee Ngan C."/>
            <person name="Ohm R.A."/>
            <person name="Salamov A.A."/>
            <person name="Grigoriev I.V."/>
            <person name="Spatafora J.W."/>
            <person name="Berbee M.L."/>
        </authorList>
    </citation>
    <scope>NUCLEOTIDE SEQUENCE [LARGE SCALE GENOMIC DNA]</scope>
    <source>
        <strain evidence="17 18">NRRL 1564</strain>
    </source>
</reference>
<dbReference type="CDD" id="cd07521">
    <property type="entry name" value="HAD_FCP1-like"/>
    <property type="match status" value="1"/>
</dbReference>
<dbReference type="FunFam" id="3.40.50.1000:FF:000019">
    <property type="entry name" value="Mitochondrial import inner membrane translocase subunit TIM50"/>
    <property type="match status" value="1"/>
</dbReference>
<dbReference type="InterPro" id="IPR036412">
    <property type="entry name" value="HAD-like_sf"/>
</dbReference>
<organism evidence="17 18">
    <name type="scientific">Coemansia reversa (strain ATCC 12441 / NRRL 1564)</name>
    <dbReference type="NCBI Taxonomy" id="763665"/>
    <lineage>
        <taxon>Eukaryota</taxon>
        <taxon>Fungi</taxon>
        <taxon>Fungi incertae sedis</taxon>
        <taxon>Zoopagomycota</taxon>
        <taxon>Kickxellomycotina</taxon>
        <taxon>Kickxellomycetes</taxon>
        <taxon>Kickxellales</taxon>
        <taxon>Kickxellaceae</taxon>
        <taxon>Coemansia</taxon>
    </lineage>
</organism>
<feature type="compositionally biased region" description="Basic and acidic residues" evidence="15">
    <location>
        <begin position="98"/>
        <end position="107"/>
    </location>
</feature>
<evidence type="ECO:0000256" key="13">
    <source>
        <dbReference type="RuleBase" id="RU365079"/>
    </source>
</evidence>
<evidence type="ECO:0000256" key="7">
    <source>
        <dbReference type="ARBA" id="ARBA00022927"/>
    </source>
</evidence>
<keyword evidence="5" id="KW-0812">Transmembrane</keyword>
<protein>
    <recommendedName>
        <fullName evidence="3 13">Mitochondrial import inner membrane translocase subunit TIM50</fullName>
    </recommendedName>
</protein>
<comment type="subcellular location">
    <subcellularLocation>
        <location evidence="1 13">Mitochondrion inner membrane</location>
        <topology evidence="1 13">Single-pass membrane protein</topology>
    </subcellularLocation>
</comment>
<sequence length="484" mass="54788">MIRIKKSSEEPSKATSKPADDKPYEKTDTKTAAGTKDQGTESRSTASDVEAKEQHATSSGASNASPFGFSSTGSGVASGILGNQPGQDANEDNGSSQRDSEIAAEARRARRQRADLPPLEDEPRVKAAKYITTGLLFGLLIAGAVTQGAPYNKKELEKGFKDDPEQGALQQFWSRVVKRVGNTFTFFSAPATEKLLPDPDEYTPPYTLVLNLDDMLIHMDWSKEHGWRIAKRPGLDHFLAYMASMYEVVIFSSQPSHSAMLVLDRLDPLEFAPHRLYKDHMRNIDGKNYKDLTTINRDMSKVIMIDTDPEAFKMQPNNGVLGRPFYGDPGDNWIEQITEFLEYVNMMAPKDVRPWINTYKGKDAALEFNKWEDAKRRKVIEDWEEQRTKAGSWKSWIFGGAPADMENPPVPLFDEARKQMRANFEEHHKMVMAELEKDRAKYEEEMKRQMKDMTMWKMMSQMLNGPQPPADAAEQQQQDTQVAK</sequence>
<dbReference type="SMART" id="SM00577">
    <property type="entry name" value="CPDc"/>
    <property type="match status" value="1"/>
</dbReference>
<evidence type="ECO:0000256" key="1">
    <source>
        <dbReference type="ARBA" id="ARBA00004434"/>
    </source>
</evidence>
<name>A0A2G5BIZ0_COERN</name>
<evidence type="ECO:0000256" key="12">
    <source>
        <dbReference type="ARBA" id="ARBA00023136"/>
    </source>
</evidence>
<keyword evidence="14" id="KW-0175">Coiled coil</keyword>
<dbReference type="EMBL" id="KZ303489">
    <property type="protein sequence ID" value="PIA18717.1"/>
    <property type="molecule type" value="Genomic_DNA"/>
</dbReference>